<feature type="region of interest" description="Disordered" evidence="11">
    <location>
        <begin position="35"/>
        <end position="57"/>
    </location>
</feature>
<dbReference type="FunFam" id="3.30.160.60:FF:000176">
    <property type="entry name" value="zinc finger protein 70"/>
    <property type="match status" value="1"/>
</dbReference>
<evidence type="ECO:0000256" key="1">
    <source>
        <dbReference type="ARBA" id="ARBA00004123"/>
    </source>
</evidence>
<evidence type="ECO:0000313" key="14">
    <source>
        <dbReference type="Proteomes" id="UP000054383"/>
    </source>
</evidence>
<feature type="compositionally biased region" description="Polar residues" evidence="11">
    <location>
        <begin position="155"/>
        <end position="171"/>
    </location>
</feature>
<evidence type="ECO:0000256" key="4">
    <source>
        <dbReference type="ARBA" id="ARBA00022771"/>
    </source>
</evidence>
<sequence>MKVASLMTPTTDWSYGTTRKYDDFQEKPSYFAASRVSPQLPLSPPADDQRKCSLPSISSLLEGADSMPAAKRARHNSAEYNRVFLPPTPPMRPCSGLADGNSPSSTLSRRSHSASIASIASITSISSAPAMQQSQSQASLPPISTSLPTPPSDRGSLSQESRMSPPASTYRASPPAPVPQLATAAAANSFTPANESSSYQSVSPTSTQSHNSGHNNGPRMISPVNPAWQHHHYFPPSGAPPYPQNHDRYVCRTCHKAFSRPSSLRIHSHSHTGEKPFRCAHAGCGKAFSVRSNMKRHERGCHSGRPLTTTIV</sequence>
<evidence type="ECO:0000256" key="11">
    <source>
        <dbReference type="SAM" id="MobiDB-lite"/>
    </source>
</evidence>
<keyword evidence="5" id="KW-0862">Zinc</keyword>
<dbReference type="PROSITE" id="PS00028">
    <property type="entry name" value="ZINC_FINGER_C2H2_1"/>
    <property type="match status" value="2"/>
</dbReference>
<dbReference type="Pfam" id="PF00096">
    <property type="entry name" value="zf-C2H2"/>
    <property type="match status" value="2"/>
</dbReference>
<proteinExistence type="inferred from homology"/>
<dbReference type="InterPro" id="IPR036236">
    <property type="entry name" value="Znf_C2H2_sf"/>
</dbReference>
<dbReference type="AlphaFoldDB" id="A0A0U1M1I0"/>
<keyword evidence="14" id="KW-1185">Reference proteome</keyword>
<feature type="region of interest" description="Disordered" evidence="11">
    <location>
        <begin position="81"/>
        <end position="112"/>
    </location>
</feature>
<dbReference type="InterPro" id="IPR013087">
    <property type="entry name" value="Znf_C2H2_type"/>
</dbReference>
<dbReference type="GO" id="GO:0000978">
    <property type="term" value="F:RNA polymerase II cis-regulatory region sequence-specific DNA binding"/>
    <property type="evidence" value="ECO:0007669"/>
    <property type="project" value="TreeGrafter"/>
</dbReference>
<evidence type="ECO:0000256" key="2">
    <source>
        <dbReference type="ARBA" id="ARBA00022723"/>
    </source>
</evidence>
<dbReference type="Gene3D" id="3.30.160.60">
    <property type="entry name" value="Classic Zinc Finger"/>
    <property type="match status" value="2"/>
</dbReference>
<evidence type="ECO:0000256" key="3">
    <source>
        <dbReference type="ARBA" id="ARBA00022737"/>
    </source>
</evidence>
<dbReference type="GO" id="GO:0000981">
    <property type="term" value="F:DNA-binding transcription factor activity, RNA polymerase II-specific"/>
    <property type="evidence" value="ECO:0007669"/>
    <property type="project" value="TreeGrafter"/>
</dbReference>
<dbReference type="PANTHER" id="PTHR23233:SF84">
    <property type="entry name" value="FI23031P1"/>
    <property type="match status" value="1"/>
</dbReference>
<dbReference type="SUPFAM" id="SSF57667">
    <property type="entry name" value="beta-beta-alpha zinc fingers"/>
    <property type="match status" value="1"/>
</dbReference>
<dbReference type="PROSITE" id="PS50157">
    <property type="entry name" value="ZINC_FINGER_C2H2_2"/>
    <property type="match status" value="2"/>
</dbReference>
<protein>
    <recommendedName>
        <fullName evidence="12">C2H2-type domain-containing protein</fullName>
    </recommendedName>
</protein>
<feature type="compositionally biased region" description="Low complexity" evidence="11">
    <location>
        <begin position="196"/>
        <end position="209"/>
    </location>
</feature>
<feature type="compositionally biased region" description="Low complexity" evidence="11">
    <location>
        <begin position="127"/>
        <end position="147"/>
    </location>
</feature>
<feature type="compositionally biased region" description="Low complexity" evidence="11">
    <location>
        <begin position="102"/>
        <end position="112"/>
    </location>
</feature>
<keyword evidence="3" id="KW-0677">Repeat</keyword>
<dbReference type="OMA" id="SHKEAHH"/>
<dbReference type="GO" id="GO:0008270">
    <property type="term" value="F:zinc ion binding"/>
    <property type="evidence" value="ECO:0007669"/>
    <property type="project" value="UniProtKB-KW"/>
</dbReference>
<keyword evidence="6" id="KW-0805">Transcription regulation</keyword>
<comment type="similarity">
    <text evidence="9">Belongs to the sal C2H2-type zinc-finger protein family.</text>
</comment>
<evidence type="ECO:0000256" key="10">
    <source>
        <dbReference type="PROSITE-ProRule" id="PRU00042"/>
    </source>
</evidence>
<evidence type="ECO:0000256" key="8">
    <source>
        <dbReference type="ARBA" id="ARBA00023242"/>
    </source>
</evidence>
<keyword evidence="8" id="KW-0539">Nucleus</keyword>
<evidence type="ECO:0000256" key="6">
    <source>
        <dbReference type="ARBA" id="ARBA00023015"/>
    </source>
</evidence>
<keyword evidence="4 10" id="KW-0863">Zinc-finger</keyword>
<dbReference type="Proteomes" id="UP000054383">
    <property type="component" value="Unassembled WGS sequence"/>
</dbReference>
<feature type="region of interest" description="Disordered" evidence="11">
    <location>
        <begin position="127"/>
        <end position="177"/>
    </location>
</feature>
<reference evidence="13 14" key="1">
    <citation type="submission" date="2015-04" db="EMBL/GenBank/DDBJ databases">
        <authorList>
            <person name="Syromyatnikov M.Y."/>
            <person name="Popov V.N."/>
        </authorList>
    </citation>
    <scope>NUCLEOTIDE SEQUENCE [LARGE SCALE GENOMIC DNA]</scope>
    <source>
        <strain evidence="13">WF-38-12</strain>
    </source>
</reference>
<evidence type="ECO:0000259" key="12">
    <source>
        <dbReference type="PROSITE" id="PS50157"/>
    </source>
</evidence>
<keyword evidence="7" id="KW-0804">Transcription</keyword>
<keyword evidence="2" id="KW-0479">Metal-binding</keyword>
<dbReference type="PANTHER" id="PTHR23233">
    <property type="entry name" value="SAL-LIKE PROTEIN"/>
    <property type="match status" value="1"/>
</dbReference>
<feature type="domain" description="C2H2-type" evidence="12">
    <location>
        <begin position="277"/>
        <end position="307"/>
    </location>
</feature>
<gene>
    <name evidence="13" type="ORF">PISL3812_05935</name>
</gene>
<dbReference type="OrthoDB" id="6077919at2759"/>
<dbReference type="SMART" id="SM00355">
    <property type="entry name" value="ZnF_C2H2"/>
    <property type="match status" value="2"/>
</dbReference>
<evidence type="ECO:0000256" key="7">
    <source>
        <dbReference type="ARBA" id="ARBA00023163"/>
    </source>
</evidence>
<evidence type="ECO:0000256" key="9">
    <source>
        <dbReference type="ARBA" id="ARBA00038474"/>
    </source>
</evidence>
<feature type="region of interest" description="Disordered" evidence="11">
    <location>
        <begin position="190"/>
        <end position="221"/>
    </location>
</feature>
<evidence type="ECO:0000313" key="13">
    <source>
        <dbReference type="EMBL" id="CRG88900.1"/>
    </source>
</evidence>
<dbReference type="InterPro" id="IPR051565">
    <property type="entry name" value="Sal_C2H2-zinc-finger"/>
</dbReference>
<comment type="subcellular location">
    <subcellularLocation>
        <location evidence="1">Nucleus</location>
    </subcellularLocation>
</comment>
<name>A0A0U1M1I0_TALIS</name>
<feature type="domain" description="C2H2-type" evidence="12">
    <location>
        <begin position="249"/>
        <end position="276"/>
    </location>
</feature>
<dbReference type="EMBL" id="CVMT01000005">
    <property type="protein sequence ID" value="CRG88900.1"/>
    <property type="molecule type" value="Genomic_DNA"/>
</dbReference>
<dbReference type="GO" id="GO:0005634">
    <property type="term" value="C:nucleus"/>
    <property type="evidence" value="ECO:0007669"/>
    <property type="project" value="UniProtKB-SubCell"/>
</dbReference>
<organism evidence="13 14">
    <name type="scientific">Talaromyces islandicus</name>
    <name type="common">Penicillium islandicum</name>
    <dbReference type="NCBI Taxonomy" id="28573"/>
    <lineage>
        <taxon>Eukaryota</taxon>
        <taxon>Fungi</taxon>
        <taxon>Dikarya</taxon>
        <taxon>Ascomycota</taxon>
        <taxon>Pezizomycotina</taxon>
        <taxon>Eurotiomycetes</taxon>
        <taxon>Eurotiomycetidae</taxon>
        <taxon>Eurotiales</taxon>
        <taxon>Trichocomaceae</taxon>
        <taxon>Talaromyces</taxon>
        <taxon>Talaromyces sect. Islandici</taxon>
    </lineage>
</organism>
<dbReference type="STRING" id="28573.A0A0U1M1I0"/>
<accession>A0A0U1M1I0</accession>
<evidence type="ECO:0000256" key="5">
    <source>
        <dbReference type="ARBA" id="ARBA00022833"/>
    </source>
</evidence>